<evidence type="ECO:0000313" key="3">
    <source>
        <dbReference type="Proteomes" id="UP000651668"/>
    </source>
</evidence>
<dbReference type="EMBL" id="BMIL01000015">
    <property type="protein sequence ID" value="GGC76139.1"/>
    <property type="molecule type" value="Genomic_DNA"/>
</dbReference>
<dbReference type="Pfam" id="PF01656">
    <property type="entry name" value="CbiA"/>
    <property type="match status" value="1"/>
</dbReference>
<dbReference type="Gene3D" id="3.40.50.300">
    <property type="entry name" value="P-loop containing nucleotide triphosphate hydrolases"/>
    <property type="match status" value="1"/>
</dbReference>
<accession>A0A916UK59</accession>
<dbReference type="SUPFAM" id="SSF52540">
    <property type="entry name" value="P-loop containing nucleoside triphosphate hydrolases"/>
    <property type="match status" value="1"/>
</dbReference>
<evidence type="ECO:0000313" key="2">
    <source>
        <dbReference type="EMBL" id="GGC76139.1"/>
    </source>
</evidence>
<proteinExistence type="predicted"/>
<dbReference type="PANTHER" id="PTHR13696">
    <property type="entry name" value="P-LOOP CONTAINING NUCLEOSIDE TRIPHOSPHATE HYDROLASE"/>
    <property type="match status" value="1"/>
</dbReference>
<protein>
    <submittedName>
        <fullName evidence="2">Cobyrinic acid a,c-diamide synthase</fullName>
    </submittedName>
</protein>
<reference evidence="2" key="1">
    <citation type="journal article" date="2014" name="Int. J. Syst. Evol. Microbiol.">
        <title>Complete genome sequence of Corynebacterium casei LMG S-19264T (=DSM 44701T), isolated from a smear-ripened cheese.</title>
        <authorList>
            <consortium name="US DOE Joint Genome Institute (JGI-PGF)"/>
            <person name="Walter F."/>
            <person name="Albersmeier A."/>
            <person name="Kalinowski J."/>
            <person name="Ruckert C."/>
        </authorList>
    </citation>
    <scope>NUCLEOTIDE SEQUENCE</scope>
    <source>
        <strain evidence="2">CGMCC 1.15343</strain>
    </source>
</reference>
<dbReference type="PANTHER" id="PTHR13696:SF96">
    <property type="entry name" value="COBQ_COBB_MIND_PARA NUCLEOTIDE BINDING DOMAIN-CONTAINING PROTEIN"/>
    <property type="match status" value="1"/>
</dbReference>
<dbReference type="PIRSF" id="PIRSF009320">
    <property type="entry name" value="Nuc_binding_HP_1000"/>
    <property type="match status" value="1"/>
</dbReference>
<comment type="caution">
    <text evidence="2">The sequence shown here is derived from an EMBL/GenBank/DDBJ whole genome shotgun (WGS) entry which is preliminary data.</text>
</comment>
<gene>
    <name evidence="2" type="ORF">GCM10011387_32410</name>
</gene>
<feature type="domain" description="CobQ/CobB/MinD/ParA nucleotide binding" evidence="1">
    <location>
        <begin position="15"/>
        <end position="176"/>
    </location>
</feature>
<dbReference type="CDD" id="cd02042">
    <property type="entry name" value="ParAB_family"/>
    <property type="match status" value="1"/>
</dbReference>
<evidence type="ECO:0000259" key="1">
    <source>
        <dbReference type="Pfam" id="PF01656"/>
    </source>
</evidence>
<sequence length="208" mass="23380">MSIRIDIFFLMTKIITIAHQKGGVGKSTLALNLAYRFSKEVATGLTDTDPQGSTMQLKDIVEGIDIIKYEGVKHLRKQPYEVIFIDTPPYLTENMVPIFLESDFVLIPTKAGVPDIMAIRDTIELVKEAQRKKPELKAGIVLNMVKPRASITEQAREQLENYDLPILAEIRDRVVFNNTFLSGGISTGTDQQAIQELEYLTTQILNLL</sequence>
<keyword evidence="3" id="KW-1185">Reference proteome</keyword>
<dbReference type="InterPro" id="IPR002586">
    <property type="entry name" value="CobQ/CobB/MinD/ParA_Nub-bd_dom"/>
</dbReference>
<reference evidence="2" key="2">
    <citation type="submission" date="2020-09" db="EMBL/GenBank/DDBJ databases">
        <authorList>
            <person name="Sun Q."/>
            <person name="Zhou Y."/>
        </authorList>
    </citation>
    <scope>NUCLEOTIDE SEQUENCE</scope>
    <source>
        <strain evidence="2">CGMCC 1.15343</strain>
    </source>
</reference>
<dbReference type="RefSeq" id="WP_188627986.1">
    <property type="nucleotide sequence ID" value="NZ_BMIL01000015.1"/>
</dbReference>
<dbReference type="Proteomes" id="UP000651668">
    <property type="component" value="Unassembled WGS sequence"/>
</dbReference>
<dbReference type="InterPro" id="IPR027417">
    <property type="entry name" value="P-loop_NTPase"/>
</dbReference>
<dbReference type="AlphaFoldDB" id="A0A916UK59"/>
<dbReference type="InterPro" id="IPR050678">
    <property type="entry name" value="DNA_Partitioning_ATPase"/>
</dbReference>
<organism evidence="2 3">
    <name type="scientific">Pedobacter quisquiliarum</name>
    <dbReference type="NCBI Taxonomy" id="1834438"/>
    <lineage>
        <taxon>Bacteria</taxon>
        <taxon>Pseudomonadati</taxon>
        <taxon>Bacteroidota</taxon>
        <taxon>Sphingobacteriia</taxon>
        <taxon>Sphingobacteriales</taxon>
        <taxon>Sphingobacteriaceae</taxon>
        <taxon>Pedobacter</taxon>
    </lineage>
</organism>
<name>A0A916UK59_9SPHI</name>